<dbReference type="PRINTS" id="PR00260">
    <property type="entry name" value="CHEMTRNSDUCR"/>
</dbReference>
<dbReference type="Pfam" id="PF00015">
    <property type="entry name" value="MCPsignal"/>
    <property type="match status" value="1"/>
</dbReference>
<feature type="domain" description="Methyl-accepting transducer" evidence="6">
    <location>
        <begin position="237"/>
        <end position="417"/>
    </location>
</feature>
<evidence type="ECO:0000256" key="5">
    <source>
        <dbReference type="SAM" id="Phobius"/>
    </source>
</evidence>
<evidence type="ECO:0000313" key="8">
    <source>
        <dbReference type="EMBL" id="TMQ77190.1"/>
    </source>
</evidence>
<reference evidence="8 9" key="1">
    <citation type="submission" date="2019-04" db="EMBL/GenBank/DDBJ databases">
        <title>A novel phosphate-accumulating bacterium identified in bioreactor for phosphate removal from wastewater.</title>
        <authorList>
            <person name="Kotlyarov R.Y."/>
            <person name="Beletsky A.V."/>
            <person name="Kallistova A.Y."/>
            <person name="Dorofeev A.G."/>
            <person name="Nikolaev Y.Y."/>
            <person name="Pimenov N.V."/>
            <person name="Ravin N.V."/>
            <person name="Mardanov A.V."/>
        </authorList>
    </citation>
    <scope>NUCLEOTIDE SEQUENCE [LARGE SCALE GENOMIC DNA]</scope>
    <source>
        <strain evidence="8 9">Bin19</strain>
    </source>
</reference>
<comment type="caution">
    <text evidence="8">The sequence shown here is derived from an EMBL/GenBank/DDBJ whole genome shotgun (WGS) entry which is preliminary data.</text>
</comment>
<dbReference type="InterPro" id="IPR004089">
    <property type="entry name" value="MCPsignal_dom"/>
</dbReference>
<dbReference type="Gene3D" id="1.10.287.950">
    <property type="entry name" value="Methyl-accepting chemotaxis protein"/>
    <property type="match status" value="1"/>
</dbReference>
<feature type="transmembrane region" description="Helical" evidence="5">
    <location>
        <begin position="12"/>
        <end position="32"/>
    </location>
</feature>
<keyword evidence="5" id="KW-0812">Transmembrane</keyword>
<dbReference type="GO" id="GO:0007165">
    <property type="term" value="P:signal transduction"/>
    <property type="evidence" value="ECO:0007669"/>
    <property type="project" value="UniProtKB-KW"/>
</dbReference>
<dbReference type="Pfam" id="PF00672">
    <property type="entry name" value="HAMP"/>
    <property type="match status" value="1"/>
</dbReference>
<feature type="region of interest" description="Disordered" evidence="4">
    <location>
        <begin position="259"/>
        <end position="278"/>
    </location>
</feature>
<keyword evidence="5" id="KW-0472">Membrane</keyword>
<dbReference type="AlphaFoldDB" id="A0A5S4EP16"/>
<keyword evidence="1 3" id="KW-0807">Transducer</keyword>
<organism evidence="8 9">
    <name type="scientific">Candidatus Accumulibacter phosphatis</name>
    <dbReference type="NCBI Taxonomy" id="327160"/>
    <lineage>
        <taxon>Bacteria</taxon>
        <taxon>Pseudomonadati</taxon>
        <taxon>Pseudomonadota</taxon>
        <taxon>Betaproteobacteria</taxon>
        <taxon>Candidatus Accumulibacter</taxon>
    </lineage>
</organism>
<dbReference type="SMART" id="SM00283">
    <property type="entry name" value="MA"/>
    <property type="match status" value="1"/>
</dbReference>
<gene>
    <name evidence="8" type="ORF">ACCUM_3407</name>
</gene>
<keyword evidence="9" id="KW-1185">Reference proteome</keyword>
<dbReference type="Gene3D" id="6.10.340.10">
    <property type="match status" value="1"/>
</dbReference>
<evidence type="ECO:0000256" key="4">
    <source>
        <dbReference type="SAM" id="MobiDB-lite"/>
    </source>
</evidence>
<keyword evidence="5" id="KW-1133">Transmembrane helix</keyword>
<dbReference type="EMBL" id="SWAD01000030">
    <property type="protein sequence ID" value="TMQ77190.1"/>
    <property type="molecule type" value="Genomic_DNA"/>
</dbReference>
<evidence type="ECO:0000259" key="7">
    <source>
        <dbReference type="PROSITE" id="PS50885"/>
    </source>
</evidence>
<proteinExistence type="inferred from homology"/>
<name>A0A5S4EP16_9PROT</name>
<dbReference type="SUPFAM" id="SSF58104">
    <property type="entry name" value="Methyl-accepting chemotaxis protein (MCP) signaling domain"/>
    <property type="match status" value="1"/>
</dbReference>
<evidence type="ECO:0000259" key="6">
    <source>
        <dbReference type="PROSITE" id="PS50111"/>
    </source>
</evidence>
<dbReference type="CDD" id="cd06225">
    <property type="entry name" value="HAMP"/>
    <property type="match status" value="1"/>
</dbReference>
<dbReference type="Proteomes" id="UP000306324">
    <property type="component" value="Unassembled WGS sequence"/>
</dbReference>
<dbReference type="InterPro" id="IPR004090">
    <property type="entry name" value="Chemotax_Me-accpt_rcpt"/>
</dbReference>
<dbReference type="GO" id="GO:0016020">
    <property type="term" value="C:membrane"/>
    <property type="evidence" value="ECO:0007669"/>
    <property type="project" value="InterPro"/>
</dbReference>
<dbReference type="SMART" id="SM00304">
    <property type="entry name" value="HAMP"/>
    <property type="match status" value="1"/>
</dbReference>
<dbReference type="InterPro" id="IPR003660">
    <property type="entry name" value="HAMP_dom"/>
</dbReference>
<feature type="domain" description="HAMP" evidence="7">
    <location>
        <begin position="180"/>
        <end position="232"/>
    </location>
</feature>
<dbReference type="PANTHER" id="PTHR32089:SF112">
    <property type="entry name" value="LYSOZYME-LIKE PROTEIN-RELATED"/>
    <property type="match status" value="1"/>
</dbReference>
<dbReference type="GO" id="GO:0006935">
    <property type="term" value="P:chemotaxis"/>
    <property type="evidence" value="ECO:0007669"/>
    <property type="project" value="InterPro"/>
</dbReference>
<evidence type="ECO:0000256" key="2">
    <source>
        <dbReference type="ARBA" id="ARBA00029447"/>
    </source>
</evidence>
<dbReference type="GO" id="GO:0004888">
    <property type="term" value="F:transmembrane signaling receptor activity"/>
    <property type="evidence" value="ECO:0007669"/>
    <property type="project" value="InterPro"/>
</dbReference>
<feature type="transmembrane region" description="Helical" evidence="5">
    <location>
        <begin position="158"/>
        <end position="179"/>
    </location>
</feature>
<feature type="compositionally biased region" description="Polar residues" evidence="4">
    <location>
        <begin position="269"/>
        <end position="278"/>
    </location>
</feature>
<accession>A0A5S4EP16</accession>
<dbReference type="PROSITE" id="PS50885">
    <property type="entry name" value="HAMP"/>
    <property type="match status" value="1"/>
</dbReference>
<dbReference type="PROSITE" id="PS50111">
    <property type="entry name" value="CHEMOTAXIS_TRANSDUC_2"/>
    <property type="match status" value="1"/>
</dbReference>
<dbReference type="PANTHER" id="PTHR32089">
    <property type="entry name" value="METHYL-ACCEPTING CHEMOTAXIS PROTEIN MCPB"/>
    <property type="match status" value="1"/>
</dbReference>
<sequence length="417" mass="45066">MQLTLTKKILAPFLLLGLVVLILLILLFRFEVRRESIAHRERALLEVKTGINAIASRIQSGILTRSESFAIEAARAAQQSGESLRKLGDDDGNLRQRFEDFFAAVVAINSVFLENRNEEGARRLDQLRDQEGRIATLVGEQLVQTEAARGRLSRIAHWLQVATLLAVVATAALTGGFVLRKVVKPIRHVVTVAEGIAAGNLSATIDAVGSDETAQLLSAFRHMQDKLNTVLQEIEACGLNMGQSAYHVAAISNEISQVSRKQESRSEEVSSAMQQLHQISSSVQQQATEAVGRTREVEAFARAGIDNVKRSIASMEAATHEVGRAALEIQDLERSAQQIHTIANAIKDIAGQTNLLALNAAIEAARAGEQGRGFAVVADEVRKLAERTTGSAMEVGQITGELSGKVQQVVSTMSVVV</sequence>
<evidence type="ECO:0000256" key="3">
    <source>
        <dbReference type="PROSITE-ProRule" id="PRU00284"/>
    </source>
</evidence>
<dbReference type="RefSeq" id="WP_171047284.1">
    <property type="nucleotide sequence ID" value="NZ_SWAD01000030.1"/>
</dbReference>
<evidence type="ECO:0000256" key="1">
    <source>
        <dbReference type="ARBA" id="ARBA00023224"/>
    </source>
</evidence>
<evidence type="ECO:0000313" key="9">
    <source>
        <dbReference type="Proteomes" id="UP000306324"/>
    </source>
</evidence>
<protein>
    <submittedName>
        <fullName evidence="8">Methyl-accepting chemotaxis protein</fullName>
    </submittedName>
</protein>
<comment type="similarity">
    <text evidence="2">Belongs to the methyl-accepting chemotaxis (MCP) protein family.</text>
</comment>